<keyword evidence="3" id="KW-0255">Endonuclease</keyword>
<dbReference type="PANTHER" id="PTHR30547">
    <property type="entry name" value="UNCHARACTERIZED PROTEIN YHCG-RELATED"/>
    <property type="match status" value="1"/>
</dbReference>
<dbReference type="OrthoDB" id="9801263at2"/>
<dbReference type="RefSeq" id="WP_081350045.1">
    <property type="nucleotide sequence ID" value="NZ_FNQG01000008.1"/>
</dbReference>
<dbReference type="InterPro" id="IPR041527">
    <property type="entry name" value="YhcG_N"/>
</dbReference>
<organism evidence="3 4">
    <name type="scientific">Selenomonas ruminantium</name>
    <dbReference type="NCBI Taxonomy" id="971"/>
    <lineage>
        <taxon>Bacteria</taxon>
        <taxon>Bacillati</taxon>
        <taxon>Bacillota</taxon>
        <taxon>Negativicutes</taxon>
        <taxon>Selenomonadales</taxon>
        <taxon>Selenomonadaceae</taxon>
        <taxon>Selenomonas</taxon>
    </lineage>
</organism>
<evidence type="ECO:0000259" key="1">
    <source>
        <dbReference type="Pfam" id="PF06250"/>
    </source>
</evidence>
<proteinExistence type="predicted"/>
<dbReference type="GO" id="GO:0004519">
    <property type="term" value="F:endonuclease activity"/>
    <property type="evidence" value="ECO:0007669"/>
    <property type="project" value="UniProtKB-KW"/>
</dbReference>
<dbReference type="Pfam" id="PF17761">
    <property type="entry name" value="DUF1016_N"/>
    <property type="match status" value="1"/>
</dbReference>
<keyword evidence="3" id="KW-0378">Hydrolase</keyword>
<dbReference type="EMBL" id="FNQG01000008">
    <property type="protein sequence ID" value="SEA11629.1"/>
    <property type="molecule type" value="Genomic_DNA"/>
</dbReference>
<dbReference type="InterPro" id="IPR053148">
    <property type="entry name" value="PD-DEXK-like_domain"/>
</dbReference>
<dbReference type="InterPro" id="IPR009362">
    <property type="entry name" value="YhcG_C"/>
</dbReference>
<dbReference type="Pfam" id="PF06250">
    <property type="entry name" value="YhcG_C"/>
    <property type="match status" value="1"/>
</dbReference>
<name>A0A1H3YJ24_SELRU</name>
<feature type="domain" description="YhcG PDDEXK nuclease" evidence="1">
    <location>
        <begin position="201"/>
        <end position="348"/>
    </location>
</feature>
<feature type="domain" description="YhcG N-terminal" evidence="2">
    <location>
        <begin position="25"/>
        <end position="182"/>
    </location>
</feature>
<dbReference type="PANTHER" id="PTHR30547:SF5">
    <property type="entry name" value="NUCLEASE YHCG-RELATED"/>
    <property type="match status" value="1"/>
</dbReference>
<dbReference type="Gene3D" id="3.40.1350.10">
    <property type="match status" value="1"/>
</dbReference>
<dbReference type="InterPro" id="IPR011856">
    <property type="entry name" value="tRNA_endonuc-like_dom_sf"/>
</dbReference>
<reference evidence="3 4" key="1">
    <citation type="submission" date="2016-10" db="EMBL/GenBank/DDBJ databases">
        <authorList>
            <person name="de Groot N.N."/>
        </authorList>
    </citation>
    <scope>NUCLEOTIDE SEQUENCE [LARGE SCALE GENOMIC DNA]</scope>
    <source>
        <strain evidence="3 4">DSM 2872</strain>
    </source>
</reference>
<evidence type="ECO:0000313" key="3">
    <source>
        <dbReference type="EMBL" id="SEA11629.1"/>
    </source>
</evidence>
<evidence type="ECO:0000313" key="4">
    <source>
        <dbReference type="Proteomes" id="UP000183469"/>
    </source>
</evidence>
<dbReference type="AlphaFoldDB" id="A0A1H3YJ24"/>
<accession>A0A1H3YJ24</accession>
<gene>
    <name evidence="3" type="ORF">SAMN05660648_02020</name>
</gene>
<sequence>MSTENTFANLVTSTRQVHEVTAGWAKTAINQSLTARNWAIGCYIVEYEQKGNDRAQYGAKLLEKLAGKLAIKGLDRSMLNLCRLFYLRYTNLGEAVAQRLQKIGNIKIPLLKSSQSEICDSVNHKLATEPEMLLSHLSFTHIREIMPIEDDFERFFYETECIKCGWSVRELRRQISTNLYLRACASKKPELLLQPGSGALTVKEPFALEFLGLEARDAISESDLENSLINHLEEFLLELGKGFCFEARQKRLVIDDNYYFPDLVFYNRLLHCNVIIELKNDEFRHEYLGQLNAYVAYYKENEMTAGDNPPIGILLCTKKGPKMVEYALSGMDNQLFVSTYMLQLPNKTILEKFLLDEIEEMNK</sequence>
<evidence type="ECO:0000259" key="2">
    <source>
        <dbReference type="Pfam" id="PF17761"/>
    </source>
</evidence>
<dbReference type="Proteomes" id="UP000183469">
    <property type="component" value="Unassembled WGS sequence"/>
</dbReference>
<keyword evidence="3" id="KW-0540">Nuclease</keyword>
<dbReference type="GO" id="GO:0003676">
    <property type="term" value="F:nucleic acid binding"/>
    <property type="evidence" value="ECO:0007669"/>
    <property type="project" value="InterPro"/>
</dbReference>
<protein>
    <submittedName>
        <fullName evidence="3">Predicted nuclease of restriction endonuclease-like (RecB) superfamily, DUF1016 family</fullName>
    </submittedName>
</protein>